<proteinExistence type="predicted"/>
<evidence type="ECO:0000313" key="2">
    <source>
        <dbReference type="EMBL" id="CAI0444721.1"/>
    </source>
</evidence>
<protein>
    <submittedName>
        <fullName evidence="2">Uncharacterized protein</fullName>
    </submittedName>
</protein>
<comment type="caution">
    <text evidence="2">The sequence shown here is derived from an EMBL/GenBank/DDBJ whole genome shotgun (WGS) entry which is preliminary data.</text>
</comment>
<name>A0AAV0MEX5_9ROSI</name>
<keyword evidence="3" id="KW-1185">Reference proteome</keyword>
<dbReference type="Proteomes" id="UP001154282">
    <property type="component" value="Unassembled WGS sequence"/>
</dbReference>
<gene>
    <name evidence="2" type="ORF">LITE_LOCUS28214</name>
</gene>
<evidence type="ECO:0000313" key="3">
    <source>
        <dbReference type="Proteomes" id="UP001154282"/>
    </source>
</evidence>
<feature type="region of interest" description="Disordered" evidence="1">
    <location>
        <begin position="1"/>
        <end position="160"/>
    </location>
</feature>
<evidence type="ECO:0000256" key="1">
    <source>
        <dbReference type="SAM" id="MobiDB-lite"/>
    </source>
</evidence>
<sequence>MAAPEAPLNYVGVARKSAAHETNGTAAGKKERGSGKINRGSRATLESRTSRILLQAVQNTGEATARSREEEDSEGTAVATEVRKTEQSTIPDELDSVEEPTSQIYNPSEAEIEEPPPDGWGYKIGFVSGGLPGARSTKKKPSKKGDAQTHKRELLSMKKIKRISTILSKENSRCPL</sequence>
<feature type="compositionally biased region" description="Polar residues" evidence="1">
    <location>
        <begin position="44"/>
        <end position="62"/>
    </location>
</feature>
<dbReference type="AlphaFoldDB" id="A0AAV0MEX5"/>
<accession>A0AAV0MEX5</accession>
<organism evidence="2 3">
    <name type="scientific">Linum tenue</name>
    <dbReference type="NCBI Taxonomy" id="586396"/>
    <lineage>
        <taxon>Eukaryota</taxon>
        <taxon>Viridiplantae</taxon>
        <taxon>Streptophyta</taxon>
        <taxon>Embryophyta</taxon>
        <taxon>Tracheophyta</taxon>
        <taxon>Spermatophyta</taxon>
        <taxon>Magnoliopsida</taxon>
        <taxon>eudicotyledons</taxon>
        <taxon>Gunneridae</taxon>
        <taxon>Pentapetalae</taxon>
        <taxon>rosids</taxon>
        <taxon>fabids</taxon>
        <taxon>Malpighiales</taxon>
        <taxon>Linaceae</taxon>
        <taxon>Linum</taxon>
    </lineage>
</organism>
<feature type="compositionally biased region" description="Basic and acidic residues" evidence="1">
    <location>
        <begin position="143"/>
        <end position="156"/>
    </location>
</feature>
<dbReference type="EMBL" id="CAMGYJ010000007">
    <property type="protein sequence ID" value="CAI0444721.1"/>
    <property type="molecule type" value="Genomic_DNA"/>
</dbReference>
<reference evidence="2" key="1">
    <citation type="submission" date="2022-08" db="EMBL/GenBank/DDBJ databases">
        <authorList>
            <person name="Gutierrez-Valencia J."/>
        </authorList>
    </citation>
    <scope>NUCLEOTIDE SEQUENCE</scope>
</reference>